<dbReference type="SMART" id="SM00490">
    <property type="entry name" value="HELICc"/>
    <property type="match status" value="1"/>
</dbReference>
<dbReference type="EC" id="3.6.4.-" evidence="5"/>
<evidence type="ECO:0000259" key="4">
    <source>
        <dbReference type="PROSITE" id="PS51194"/>
    </source>
</evidence>
<protein>
    <submittedName>
        <fullName evidence="5">RNA polymerase-associated protein RapA</fullName>
        <ecNumber evidence="5">3.6.4.-</ecNumber>
    </submittedName>
</protein>
<dbReference type="PROSITE" id="PS51192">
    <property type="entry name" value="HELICASE_ATP_BIND_1"/>
    <property type="match status" value="1"/>
</dbReference>
<evidence type="ECO:0000259" key="3">
    <source>
        <dbReference type="PROSITE" id="PS51192"/>
    </source>
</evidence>
<dbReference type="Pfam" id="PF00176">
    <property type="entry name" value="SNF2-rel_dom"/>
    <property type="match status" value="1"/>
</dbReference>
<dbReference type="SMART" id="SM00487">
    <property type="entry name" value="DEXDc"/>
    <property type="match status" value="1"/>
</dbReference>
<dbReference type="CDD" id="cd18793">
    <property type="entry name" value="SF2_C_SNF"/>
    <property type="match status" value="1"/>
</dbReference>
<keyword evidence="6" id="KW-1185">Reference proteome</keyword>
<dbReference type="EMBL" id="CP015136">
    <property type="protein sequence ID" value="AMY07904.1"/>
    <property type="molecule type" value="Genomic_DNA"/>
</dbReference>
<evidence type="ECO:0000256" key="1">
    <source>
        <dbReference type="ARBA" id="ARBA00022801"/>
    </source>
</evidence>
<dbReference type="InterPro" id="IPR001650">
    <property type="entry name" value="Helicase_C-like"/>
</dbReference>
<gene>
    <name evidence="5" type="primary">rapA_1</name>
    <name evidence="5" type="ORF">LuPra_01087</name>
</gene>
<dbReference type="GO" id="GO:0005524">
    <property type="term" value="F:ATP binding"/>
    <property type="evidence" value="ECO:0007669"/>
    <property type="project" value="InterPro"/>
</dbReference>
<evidence type="ECO:0000313" key="5">
    <source>
        <dbReference type="EMBL" id="AMY07904.1"/>
    </source>
</evidence>
<reference evidence="6" key="2">
    <citation type="submission" date="2016-04" db="EMBL/GenBank/DDBJ databases">
        <title>First Complete Genome Sequence of a Subdivision 6 Acidobacterium.</title>
        <authorList>
            <person name="Huang S."/>
            <person name="Vieira S."/>
            <person name="Bunk B."/>
            <person name="Riedel T."/>
            <person name="Sproeer C."/>
            <person name="Overmann J."/>
        </authorList>
    </citation>
    <scope>NUCLEOTIDE SEQUENCE [LARGE SCALE GENOMIC DNA]</scope>
    <source>
        <strain evidence="6">DSM 100886 HEG_-6_39</strain>
    </source>
</reference>
<dbReference type="Proteomes" id="UP000076079">
    <property type="component" value="Chromosome"/>
</dbReference>
<sequence length="819" mass="89180">MPFWSVGDHLTHRFNADLGTGRVTAIEGRVLVVHFPHGATTLRLAATSDALVPATATEADRAPRRDRSLIERLAAGEIDDTADVLTRLDVLRLLATREAGGLGSFLGGRVRLFPHQLHVAERATARLPVRWLLADEVGLGKTIEAALIMNRLLHTQKIERCLVIVPEALTVQWLGELWRKYHQVFTLLDPPRLADVARDFGAGFNPFDVHRRAVLALETLVSRPELGAQAVSAGIDLLVIDEAQRLRRPPGHPGEPAYRAVAPIAALGRHLLLLSATPLEDDAHGFFRLLQLLRPDEFPEGLDVEARLQSGVPLPPCTSSTRRVDIGGLPPRAPLPVDLPAHEQGAAGMPDDGAPPIDLASHARLAYAQGTRNDALARRRALDRIRRALASGAALRAVLGPDEIALRQQADTMDRTDPRLMWLLRQAPLWRRANEKTLVFVAHRETLEMLRDALSARAQLASGVFHEDLSAARRDTEVARFRADDGPSLLVSTEAGGEGRNFEFCQRLVLYDLPWAPSTVEQRIGRLDRIGRRIPVDVVYFRPAAGIGADVVRLFERLGLFRAPMAGVEPQLAQVEDALDAVALDPDASLSDAQIDQLIAAAEAARSRIQDAAYQQLHRDPYQADLGPSILARIPAGLDALMEQVVVNAASRLGFRVEQVRGRRAYAIEFGNEALIDSLPGVAGGSSFVGTFDRDYAVEDEAIDFFASGHALVEGLLAHFEDDPKGRVARLEARIPGHGGTGVIAFYKDGPEFDVLALDAAGRPRPAWADAFRRGSAGAQRMMAEDAATHDWAAFVTRLSTQLGPRSPHALAALVVRDA</sequence>
<keyword evidence="1 5" id="KW-0378">Hydrolase</keyword>
<dbReference type="PANTHER" id="PTHR45766">
    <property type="entry name" value="DNA ANNEALING HELICASE AND ENDONUCLEASE ZRANB3 FAMILY MEMBER"/>
    <property type="match status" value="1"/>
</dbReference>
<organism evidence="5 6">
    <name type="scientific">Luteitalea pratensis</name>
    <dbReference type="NCBI Taxonomy" id="1855912"/>
    <lineage>
        <taxon>Bacteria</taxon>
        <taxon>Pseudomonadati</taxon>
        <taxon>Acidobacteriota</taxon>
        <taxon>Vicinamibacteria</taxon>
        <taxon>Vicinamibacterales</taxon>
        <taxon>Vicinamibacteraceae</taxon>
        <taxon>Luteitalea</taxon>
    </lineage>
</organism>
<dbReference type="RefSeq" id="WP_110169795.1">
    <property type="nucleotide sequence ID" value="NZ_CP015136.1"/>
</dbReference>
<dbReference type="OrthoDB" id="9814088at2"/>
<dbReference type="SUPFAM" id="SSF52540">
    <property type="entry name" value="P-loop containing nucleoside triphosphate hydrolases"/>
    <property type="match status" value="2"/>
</dbReference>
<dbReference type="InterPro" id="IPR049730">
    <property type="entry name" value="SNF2/RAD54-like_C"/>
</dbReference>
<dbReference type="PANTHER" id="PTHR45766:SF6">
    <property type="entry name" value="SWI_SNF-RELATED MATRIX-ASSOCIATED ACTIN-DEPENDENT REGULATOR OF CHROMATIN SUBFAMILY A-LIKE PROTEIN 1"/>
    <property type="match status" value="1"/>
</dbReference>
<feature type="region of interest" description="Disordered" evidence="2">
    <location>
        <begin position="313"/>
        <end position="351"/>
    </location>
</feature>
<evidence type="ECO:0000313" key="6">
    <source>
        <dbReference type="Proteomes" id="UP000076079"/>
    </source>
</evidence>
<dbReference type="InterPro" id="IPR027417">
    <property type="entry name" value="P-loop_NTPase"/>
</dbReference>
<feature type="domain" description="Helicase C-terminal" evidence="4">
    <location>
        <begin position="423"/>
        <end position="576"/>
    </location>
</feature>
<accession>A0A143PJF5</accession>
<dbReference type="Gene3D" id="3.30.360.80">
    <property type="match status" value="1"/>
</dbReference>
<dbReference type="Gene3D" id="3.40.50.300">
    <property type="entry name" value="P-loop containing nucleotide triphosphate hydrolases"/>
    <property type="match status" value="1"/>
</dbReference>
<feature type="domain" description="Helicase ATP-binding" evidence="3">
    <location>
        <begin position="122"/>
        <end position="296"/>
    </location>
</feature>
<evidence type="ECO:0000256" key="2">
    <source>
        <dbReference type="SAM" id="MobiDB-lite"/>
    </source>
</evidence>
<dbReference type="AlphaFoldDB" id="A0A143PJF5"/>
<dbReference type="Pfam" id="PF00271">
    <property type="entry name" value="Helicase_C"/>
    <property type="match status" value="1"/>
</dbReference>
<dbReference type="InterPro" id="IPR000330">
    <property type="entry name" value="SNF2_N"/>
</dbReference>
<dbReference type="PROSITE" id="PS51194">
    <property type="entry name" value="HELICASE_CTER"/>
    <property type="match status" value="1"/>
</dbReference>
<name>A0A143PJF5_LUTPR</name>
<proteinExistence type="predicted"/>
<dbReference type="InterPro" id="IPR038718">
    <property type="entry name" value="SNF2-like_sf"/>
</dbReference>
<dbReference type="KEGG" id="abac:LuPra_01087"/>
<dbReference type="Gene3D" id="3.40.50.10810">
    <property type="entry name" value="Tandem AAA-ATPase domain"/>
    <property type="match status" value="1"/>
</dbReference>
<reference evidence="5 6" key="1">
    <citation type="journal article" date="2016" name="Genome Announc.">
        <title>First Complete Genome Sequence of a Subdivision 6 Acidobacterium Strain.</title>
        <authorList>
            <person name="Huang S."/>
            <person name="Vieira S."/>
            <person name="Bunk B."/>
            <person name="Riedel T."/>
            <person name="Sproer C."/>
            <person name="Overmann J."/>
        </authorList>
    </citation>
    <scope>NUCLEOTIDE SEQUENCE [LARGE SCALE GENOMIC DNA]</scope>
    <source>
        <strain evidence="6">DSM 100886 HEG_-6_39</strain>
    </source>
</reference>
<dbReference type="InterPro" id="IPR014001">
    <property type="entry name" value="Helicase_ATP-bd"/>
</dbReference>
<dbReference type="PATRIC" id="fig|1813736.3.peg.1133"/>
<dbReference type="GO" id="GO:0016787">
    <property type="term" value="F:hydrolase activity"/>
    <property type="evidence" value="ECO:0007669"/>
    <property type="project" value="UniProtKB-KW"/>
</dbReference>
<dbReference type="STRING" id="1855912.LuPra_01087"/>